<dbReference type="Proteomes" id="UP001138709">
    <property type="component" value="Unassembled WGS sequence"/>
</dbReference>
<dbReference type="InterPro" id="IPR020269">
    <property type="entry name" value="Phage_Mu_Releasin"/>
</dbReference>
<protein>
    <submittedName>
        <fullName evidence="2">DUF2730 family protein</fullName>
    </submittedName>
</protein>
<accession>A0A9X9XDZ3</accession>
<gene>
    <name evidence="2" type="ORF">GXW74_15650</name>
</gene>
<dbReference type="AlphaFoldDB" id="A0A9X9XDZ3"/>
<dbReference type="Pfam" id="PF10805">
    <property type="entry name" value="DUF2730"/>
    <property type="match status" value="1"/>
</dbReference>
<evidence type="ECO:0000313" key="2">
    <source>
        <dbReference type="EMBL" id="MBR0681929.1"/>
    </source>
</evidence>
<keyword evidence="1" id="KW-0812">Transmembrane</keyword>
<proteinExistence type="predicted"/>
<name>A0A9X9XDZ3_9PROT</name>
<sequence length="113" mass="12352">MIQFEWRDLVWIVAVAAAVGGLLLAFLRFKLAGDFAKAPDLAALTGRVGMIEQRVAQMPNHEDLRALQSRVGDLERGVAVVAEKVSGVAEIMKRVEHQTNLLVHHQLREGSGG</sequence>
<comment type="caution">
    <text evidence="2">The sequence shown here is derived from an EMBL/GenBank/DDBJ whole genome shotgun (WGS) entry which is preliminary data.</text>
</comment>
<reference evidence="2" key="2">
    <citation type="journal article" date="2021" name="Syst. Appl. Microbiol.">
        <title>Roseomonas hellenica sp. nov., isolated from roots of wild-growing Alkanna tinctoria.</title>
        <authorList>
            <person name="Rat A."/>
            <person name="Naranjo H.D."/>
            <person name="Lebbe L."/>
            <person name="Cnockaert M."/>
            <person name="Krigas N."/>
            <person name="Grigoriadou K."/>
            <person name="Maloupa E."/>
            <person name="Willems A."/>
        </authorList>
    </citation>
    <scope>NUCLEOTIDE SEQUENCE</scope>
    <source>
        <strain evidence="2">LMG 31228</strain>
    </source>
</reference>
<dbReference type="EMBL" id="JAAEDL010000015">
    <property type="protein sequence ID" value="MBR0681929.1"/>
    <property type="molecule type" value="Genomic_DNA"/>
</dbReference>
<feature type="transmembrane region" description="Helical" evidence="1">
    <location>
        <begin position="6"/>
        <end position="27"/>
    </location>
</feature>
<evidence type="ECO:0000313" key="3">
    <source>
        <dbReference type="Proteomes" id="UP001138709"/>
    </source>
</evidence>
<evidence type="ECO:0000256" key="1">
    <source>
        <dbReference type="SAM" id="Phobius"/>
    </source>
</evidence>
<keyword evidence="1" id="KW-0472">Membrane</keyword>
<keyword evidence="1" id="KW-1133">Transmembrane helix</keyword>
<organism evidence="2 3">
    <name type="scientific">Neoroseomonas eburnea</name>
    <dbReference type="NCBI Taxonomy" id="1346889"/>
    <lineage>
        <taxon>Bacteria</taxon>
        <taxon>Pseudomonadati</taxon>
        <taxon>Pseudomonadota</taxon>
        <taxon>Alphaproteobacteria</taxon>
        <taxon>Acetobacterales</taxon>
        <taxon>Acetobacteraceae</taxon>
        <taxon>Neoroseomonas</taxon>
    </lineage>
</organism>
<reference evidence="2" key="1">
    <citation type="submission" date="2020-01" db="EMBL/GenBank/DDBJ databases">
        <authorList>
            <person name="Rat A."/>
        </authorList>
    </citation>
    <scope>NUCLEOTIDE SEQUENCE</scope>
    <source>
        <strain evidence="2">LMG 31228</strain>
    </source>
</reference>
<keyword evidence="3" id="KW-1185">Reference proteome</keyword>
<dbReference type="RefSeq" id="WP_211847464.1">
    <property type="nucleotide sequence ID" value="NZ_JAAEDL010000015.1"/>
</dbReference>